<name>A0AB72X8B9_9RALS</name>
<keyword evidence="2" id="KW-1185">Reference proteome</keyword>
<sequence>MTSKRPKFSNLALIEESDVEYDLSIFALGFESRAVNLLPSVAKRTRALLALGFDHGRELAYEENKRAFSDASVRVEDGLSDREFEEVLRGHLKALDGESHRMVFVDVSCFSRFRLASIVHELFSLSQSLGAGLTIDFAYSLAKFEKPDSIRQPNTVVGPAHRAFAGWSQGGYSSTAAVLGLGYEQDQALGVVEFLQAGEVWAFTPKSPVVEYKAEVDKANDLLLSEIPPNRVLEYDVCAPTSVLATLESVVRGLGDGHSVVLVPFGPKIFVLCSLIVAAMRNEIAVWRVSQGTAIKPSDRAASHVQVGLRVAFPPQDGSSSISSNLGSQQS</sequence>
<accession>A0AB72X8B9</accession>
<proteinExistence type="predicted"/>
<evidence type="ECO:0000313" key="1">
    <source>
        <dbReference type="EMBL" id="CAJ0744384.1"/>
    </source>
</evidence>
<organism evidence="1 2">
    <name type="scientific">Ralstonia edaphi</name>
    <dbReference type="NCBI Taxonomy" id="3058599"/>
    <lineage>
        <taxon>Bacteria</taxon>
        <taxon>Pseudomonadati</taxon>
        <taxon>Pseudomonadota</taxon>
        <taxon>Betaproteobacteria</taxon>
        <taxon>Burkholderiales</taxon>
        <taxon>Burkholderiaceae</taxon>
        <taxon>Ralstonia</taxon>
    </lineage>
</organism>
<gene>
    <name evidence="1" type="ORF">R16034_04404</name>
</gene>
<dbReference type="AlphaFoldDB" id="A0AB72X8B9"/>
<dbReference type="Proteomes" id="UP001189225">
    <property type="component" value="Unassembled WGS sequence"/>
</dbReference>
<dbReference type="EMBL" id="CATWHI010000007">
    <property type="protein sequence ID" value="CAJ0744384.1"/>
    <property type="molecule type" value="Genomic_DNA"/>
</dbReference>
<comment type="caution">
    <text evidence="1">The sequence shown here is derived from an EMBL/GenBank/DDBJ whole genome shotgun (WGS) entry which is preliminary data.</text>
</comment>
<dbReference type="RefSeq" id="WP_316902046.1">
    <property type="nucleotide sequence ID" value="NZ_CATWHI010000007.1"/>
</dbReference>
<evidence type="ECO:0000313" key="2">
    <source>
        <dbReference type="Proteomes" id="UP001189225"/>
    </source>
</evidence>
<reference evidence="1 2" key="1">
    <citation type="submission" date="2023-07" db="EMBL/GenBank/DDBJ databases">
        <authorList>
            <person name="Peeters C."/>
        </authorList>
    </citation>
    <scope>NUCLEOTIDE SEQUENCE [LARGE SCALE GENOMIC DNA]</scope>
    <source>
        <strain evidence="1 2">R-16034</strain>
    </source>
</reference>
<protein>
    <submittedName>
        <fullName evidence="1">Uncharacterized protein</fullName>
    </submittedName>
</protein>